<keyword evidence="2" id="KW-0378">Hydrolase</keyword>
<keyword evidence="3" id="KW-1185">Reference proteome</keyword>
<keyword evidence="2" id="KW-0255">Endonuclease</keyword>
<gene>
    <name evidence="2" type="ORF">M1L60_15125</name>
</gene>
<name>A0ABT1DM75_9ACTN</name>
<dbReference type="CDD" id="cd06260">
    <property type="entry name" value="DUF820-like"/>
    <property type="match status" value="1"/>
</dbReference>
<protein>
    <submittedName>
        <fullName evidence="2">Uma2 family endonuclease</fullName>
    </submittedName>
</protein>
<evidence type="ECO:0000313" key="3">
    <source>
        <dbReference type="Proteomes" id="UP001523369"/>
    </source>
</evidence>
<dbReference type="RefSeq" id="WP_253238050.1">
    <property type="nucleotide sequence ID" value="NZ_JAMYJR010000014.1"/>
</dbReference>
<dbReference type="InterPro" id="IPR011335">
    <property type="entry name" value="Restrct_endonuc-II-like"/>
</dbReference>
<reference evidence="2 3" key="1">
    <citation type="submission" date="2022-06" db="EMBL/GenBank/DDBJ databases">
        <title>New Species of the Genus Actinoplanes, ActinopZanes ferrugineus.</title>
        <authorList>
            <person name="Ding P."/>
        </authorList>
    </citation>
    <scope>NUCLEOTIDE SEQUENCE [LARGE SCALE GENOMIC DNA]</scope>
    <source>
        <strain evidence="2 3">TRM88003</strain>
    </source>
</reference>
<comment type="caution">
    <text evidence="2">The sequence shown here is derived from an EMBL/GenBank/DDBJ whole genome shotgun (WGS) entry which is preliminary data.</text>
</comment>
<accession>A0ABT1DM75</accession>
<evidence type="ECO:0000259" key="1">
    <source>
        <dbReference type="Pfam" id="PF05685"/>
    </source>
</evidence>
<dbReference type="Pfam" id="PF05685">
    <property type="entry name" value="Uma2"/>
    <property type="match status" value="1"/>
</dbReference>
<dbReference type="Gene3D" id="3.90.1570.10">
    <property type="entry name" value="tt1808, chain A"/>
    <property type="match status" value="1"/>
</dbReference>
<feature type="domain" description="Putative restriction endonuclease" evidence="1">
    <location>
        <begin position="32"/>
        <end position="175"/>
    </location>
</feature>
<dbReference type="EMBL" id="JAMYJR010000014">
    <property type="protein sequence ID" value="MCO8271925.1"/>
    <property type="molecule type" value="Genomic_DNA"/>
</dbReference>
<dbReference type="GO" id="GO:0004519">
    <property type="term" value="F:endonuclease activity"/>
    <property type="evidence" value="ECO:0007669"/>
    <property type="project" value="UniProtKB-KW"/>
</dbReference>
<evidence type="ECO:0000313" key="2">
    <source>
        <dbReference type="EMBL" id="MCO8271925.1"/>
    </source>
</evidence>
<dbReference type="PANTHER" id="PTHR35400">
    <property type="entry name" value="SLR1083 PROTEIN"/>
    <property type="match status" value="1"/>
</dbReference>
<dbReference type="Proteomes" id="UP001523369">
    <property type="component" value="Unassembled WGS sequence"/>
</dbReference>
<sequence length="213" mass="24290">MVERDPVEEDSMTAVLSRVDPHLLERRDLTVDDLADLPEDLRYELIDGRLVLAPHANLTHQLISKNIGFAIDQRCPEEFVVNIEQALFLEPHVELRPDVVILPEAAPETFIPADAALLVVEVISKSSRNTDRKDKLAHYAGAGIPFYWIIDPLAERVTFTQFSLHSNGRYVEMKQTDECVTVNVPWEITLDLPAWTRKRDRMRAARTGARLVR</sequence>
<proteinExistence type="predicted"/>
<dbReference type="PANTHER" id="PTHR35400:SF3">
    <property type="entry name" value="SLL1072 PROTEIN"/>
    <property type="match status" value="1"/>
</dbReference>
<dbReference type="SUPFAM" id="SSF52980">
    <property type="entry name" value="Restriction endonuclease-like"/>
    <property type="match status" value="1"/>
</dbReference>
<organism evidence="2 3">
    <name type="scientific">Paractinoplanes aksuensis</name>
    <dbReference type="NCBI Taxonomy" id="2939490"/>
    <lineage>
        <taxon>Bacteria</taxon>
        <taxon>Bacillati</taxon>
        <taxon>Actinomycetota</taxon>
        <taxon>Actinomycetes</taxon>
        <taxon>Micromonosporales</taxon>
        <taxon>Micromonosporaceae</taxon>
        <taxon>Paractinoplanes</taxon>
    </lineage>
</organism>
<dbReference type="InterPro" id="IPR012296">
    <property type="entry name" value="Nuclease_put_TT1808"/>
</dbReference>
<dbReference type="InterPro" id="IPR008538">
    <property type="entry name" value="Uma2"/>
</dbReference>
<keyword evidence="2" id="KW-0540">Nuclease</keyword>